<keyword evidence="3" id="KW-0479">Metal-binding</keyword>
<dbReference type="GO" id="GO:0000978">
    <property type="term" value="F:RNA polymerase II cis-regulatory region sequence-specific DNA binding"/>
    <property type="evidence" value="ECO:0007669"/>
    <property type="project" value="TreeGrafter"/>
</dbReference>
<evidence type="ECO:0000256" key="7">
    <source>
        <dbReference type="ARBA" id="ARBA00023015"/>
    </source>
</evidence>
<evidence type="ECO:0000256" key="5">
    <source>
        <dbReference type="ARBA" id="ARBA00022771"/>
    </source>
</evidence>
<dbReference type="Proteomes" id="UP000586704">
    <property type="component" value="Unassembled WGS sequence"/>
</dbReference>
<dbReference type="OrthoDB" id="6591996at2759"/>
<name>A0A7L4NVB4_9AVES</name>
<evidence type="ECO:0000256" key="9">
    <source>
        <dbReference type="ARBA" id="ARBA00023163"/>
    </source>
</evidence>
<dbReference type="AlphaFoldDB" id="A0A7L4NVB4"/>
<dbReference type="FunFam" id="3.30.160.60:FF:002343">
    <property type="entry name" value="Zinc finger protein 33A"/>
    <property type="match status" value="1"/>
</dbReference>
<dbReference type="PROSITE" id="PS00028">
    <property type="entry name" value="ZINC_FINGER_C2H2_1"/>
    <property type="match status" value="3"/>
</dbReference>
<dbReference type="FunFam" id="3.30.160.60:FF:000706">
    <property type="entry name" value="Zinc finger protein"/>
    <property type="match status" value="1"/>
</dbReference>
<dbReference type="GO" id="GO:0000981">
    <property type="term" value="F:DNA-binding transcription factor activity, RNA polymerase II-specific"/>
    <property type="evidence" value="ECO:0007669"/>
    <property type="project" value="TreeGrafter"/>
</dbReference>
<dbReference type="PANTHER" id="PTHR23235:SF142">
    <property type="entry name" value="ZINC FINGER PROTEIN 384"/>
    <property type="match status" value="1"/>
</dbReference>
<evidence type="ECO:0000256" key="6">
    <source>
        <dbReference type="ARBA" id="ARBA00022833"/>
    </source>
</evidence>
<feature type="domain" description="C2H2-type" evidence="13">
    <location>
        <begin position="1"/>
        <end position="26"/>
    </location>
</feature>
<dbReference type="Pfam" id="PF00096">
    <property type="entry name" value="zf-C2H2"/>
    <property type="match status" value="4"/>
</dbReference>
<evidence type="ECO:0000256" key="12">
    <source>
        <dbReference type="SAM" id="MobiDB-lite"/>
    </source>
</evidence>
<gene>
    <name evidence="14" type="primary">Znf19</name>
    <name evidence="14" type="ORF">CEYCYA_R13252</name>
</gene>
<evidence type="ECO:0000313" key="14">
    <source>
        <dbReference type="EMBL" id="NXY92164.1"/>
    </source>
</evidence>
<keyword evidence="7" id="KW-0805">Transcription regulation</keyword>
<keyword evidence="8" id="KW-0238">DNA-binding</keyword>
<dbReference type="SMART" id="SM00355">
    <property type="entry name" value="ZnF_C2H2"/>
    <property type="match status" value="4"/>
</dbReference>
<evidence type="ECO:0000256" key="8">
    <source>
        <dbReference type="ARBA" id="ARBA00023125"/>
    </source>
</evidence>
<proteinExistence type="inferred from homology"/>
<evidence type="ECO:0000256" key="1">
    <source>
        <dbReference type="ARBA" id="ARBA00004123"/>
    </source>
</evidence>
<dbReference type="GO" id="GO:0008270">
    <property type="term" value="F:zinc ion binding"/>
    <property type="evidence" value="ECO:0007669"/>
    <property type="project" value="UniProtKB-KW"/>
</dbReference>
<feature type="domain" description="C2H2-type" evidence="13">
    <location>
        <begin position="27"/>
        <end position="54"/>
    </location>
</feature>
<dbReference type="InterPro" id="IPR013087">
    <property type="entry name" value="Znf_C2H2_type"/>
</dbReference>
<keyword evidence="15" id="KW-1185">Reference proteome</keyword>
<evidence type="ECO:0000313" key="15">
    <source>
        <dbReference type="Proteomes" id="UP000586704"/>
    </source>
</evidence>
<comment type="similarity">
    <text evidence="2">Belongs to the krueppel C2H2-type zinc-finger protein family.</text>
</comment>
<feature type="non-terminal residue" evidence="14">
    <location>
        <position position="107"/>
    </location>
</feature>
<evidence type="ECO:0000256" key="4">
    <source>
        <dbReference type="ARBA" id="ARBA00022737"/>
    </source>
</evidence>
<organism evidence="14 15">
    <name type="scientific">Ceyx cyanopectus</name>
    <name type="common">Indigo-banded kingfisher</name>
    <dbReference type="NCBI Taxonomy" id="390723"/>
    <lineage>
        <taxon>Eukaryota</taxon>
        <taxon>Metazoa</taxon>
        <taxon>Chordata</taxon>
        <taxon>Craniata</taxon>
        <taxon>Vertebrata</taxon>
        <taxon>Euteleostomi</taxon>
        <taxon>Archelosauria</taxon>
        <taxon>Archosauria</taxon>
        <taxon>Dinosauria</taxon>
        <taxon>Saurischia</taxon>
        <taxon>Theropoda</taxon>
        <taxon>Coelurosauria</taxon>
        <taxon>Aves</taxon>
        <taxon>Neognathae</taxon>
        <taxon>Neoaves</taxon>
        <taxon>Telluraves</taxon>
        <taxon>Coraciimorphae</taxon>
        <taxon>Coraciiformes</taxon>
        <taxon>Alcedinidae</taxon>
        <taxon>Ceyx</taxon>
    </lineage>
</organism>
<comment type="caution">
    <text evidence="14">The sequence shown here is derived from an EMBL/GenBank/DDBJ whole genome shotgun (WGS) entry which is preliminary data.</text>
</comment>
<keyword evidence="9" id="KW-0804">Transcription</keyword>
<reference evidence="14 15" key="1">
    <citation type="submission" date="2020-02" db="EMBL/GenBank/DDBJ databases">
        <title>Bird 10,000 Genomes (B10K) Project - Family phase.</title>
        <authorList>
            <person name="Zhang G."/>
        </authorList>
    </citation>
    <scope>NUCLEOTIDE SEQUENCE [LARGE SCALE GENOMIC DNA]</scope>
    <source>
        <strain evidence="14">B10K-DU-013-51</strain>
        <tissue evidence="14">Mixed tissue sample</tissue>
    </source>
</reference>
<keyword evidence="10" id="KW-0539">Nucleus</keyword>
<feature type="domain" description="C2H2-type" evidence="13">
    <location>
        <begin position="62"/>
        <end position="84"/>
    </location>
</feature>
<evidence type="ECO:0000259" key="13">
    <source>
        <dbReference type="PROSITE" id="PS50157"/>
    </source>
</evidence>
<dbReference type="GO" id="GO:0005634">
    <property type="term" value="C:nucleus"/>
    <property type="evidence" value="ECO:0007669"/>
    <property type="project" value="UniProtKB-SubCell"/>
</dbReference>
<feature type="non-terminal residue" evidence="14">
    <location>
        <position position="1"/>
    </location>
</feature>
<evidence type="ECO:0000256" key="2">
    <source>
        <dbReference type="ARBA" id="ARBA00006991"/>
    </source>
</evidence>
<dbReference type="SUPFAM" id="SSF57667">
    <property type="entry name" value="beta-beta-alpha zinc fingers"/>
    <property type="match status" value="2"/>
</dbReference>
<protein>
    <submittedName>
        <fullName evidence="14">ZNF19 protein</fullName>
    </submittedName>
</protein>
<evidence type="ECO:0000256" key="10">
    <source>
        <dbReference type="ARBA" id="ARBA00023242"/>
    </source>
</evidence>
<dbReference type="EMBL" id="VYZU01361914">
    <property type="protein sequence ID" value="NXY92164.1"/>
    <property type="molecule type" value="Genomic_DNA"/>
</dbReference>
<sequence>CPECSRCFGQSATLLAHQKVHLLGGPFICTECGKSLSTKKYFNVHQRNHTKQKPLEGHTNGCGKGFSQKSNLTRHRKIHTSEGPYKCSECGESFRMSRKLARHQRAH</sequence>
<evidence type="ECO:0000256" key="3">
    <source>
        <dbReference type="ARBA" id="ARBA00022723"/>
    </source>
</evidence>
<keyword evidence="6" id="KW-0862">Zinc</keyword>
<dbReference type="FunFam" id="3.30.160.60:FF:000178">
    <property type="entry name" value="Zinc finger protein 14 homolog"/>
    <property type="match status" value="1"/>
</dbReference>
<dbReference type="InterPro" id="IPR036236">
    <property type="entry name" value="Znf_C2H2_sf"/>
</dbReference>
<dbReference type="PROSITE" id="PS50157">
    <property type="entry name" value="ZINC_FINGER_C2H2_2"/>
    <property type="match status" value="4"/>
</dbReference>
<accession>A0A7L4NVB4</accession>
<feature type="region of interest" description="Disordered" evidence="12">
    <location>
        <begin position="50"/>
        <end position="75"/>
    </location>
</feature>
<feature type="domain" description="C2H2-type" evidence="13">
    <location>
        <begin position="85"/>
        <end position="107"/>
    </location>
</feature>
<keyword evidence="5 11" id="KW-0863">Zinc-finger</keyword>
<comment type="subcellular location">
    <subcellularLocation>
        <location evidence="1">Nucleus</location>
    </subcellularLocation>
</comment>
<evidence type="ECO:0000256" key="11">
    <source>
        <dbReference type="PROSITE-ProRule" id="PRU00042"/>
    </source>
</evidence>
<dbReference type="PANTHER" id="PTHR23235">
    <property type="entry name" value="KRUEPPEL-LIKE TRANSCRIPTION FACTOR"/>
    <property type="match status" value="1"/>
</dbReference>
<dbReference type="Gene3D" id="3.30.160.60">
    <property type="entry name" value="Classic Zinc Finger"/>
    <property type="match status" value="4"/>
</dbReference>
<keyword evidence="4" id="KW-0677">Repeat</keyword>